<protein>
    <submittedName>
        <fullName evidence="1">Uncharacterized protein</fullName>
    </submittedName>
</protein>
<evidence type="ECO:0000313" key="1">
    <source>
        <dbReference type="EMBL" id="GEL92308.1"/>
    </source>
</evidence>
<evidence type="ECO:0000313" key="2">
    <source>
        <dbReference type="Proteomes" id="UP000321830"/>
    </source>
</evidence>
<dbReference type="Proteomes" id="UP000321830">
    <property type="component" value="Unassembled WGS sequence"/>
</dbReference>
<accession>A0A511J2S0</accession>
<sequence>MATENNKTQVKEELHEAINPIIKENTQKSVHFEEDFSSGESEIVPDSIPYTFKNVIHQDSIELSLQIPSESSKEFEALYRPIEQIGLEGQLITSEILKMNNN</sequence>
<organism evidence="1 2">
    <name type="scientific">Enterococcus villorum</name>
    <dbReference type="NCBI Taxonomy" id="112904"/>
    <lineage>
        <taxon>Bacteria</taxon>
        <taxon>Bacillati</taxon>
        <taxon>Bacillota</taxon>
        <taxon>Bacilli</taxon>
        <taxon>Lactobacillales</taxon>
        <taxon>Enterococcaceae</taxon>
        <taxon>Enterococcus</taxon>
    </lineage>
</organism>
<comment type="caution">
    <text evidence="1">The sequence shown here is derived from an EMBL/GenBank/DDBJ whole genome shotgun (WGS) entry which is preliminary data.</text>
</comment>
<gene>
    <name evidence="1" type="ORF">EVI01_16450</name>
</gene>
<name>A0A511J2S0_9ENTE</name>
<proteinExistence type="predicted"/>
<dbReference type="RefSeq" id="WP_010750574.1">
    <property type="nucleotide sequence ID" value="NZ_BJWF01000019.1"/>
</dbReference>
<reference evidence="1 2" key="1">
    <citation type="submission" date="2019-07" db="EMBL/GenBank/DDBJ databases">
        <title>Whole genome shotgun sequence of Enterococcus villorum NBRC 100699.</title>
        <authorList>
            <person name="Hosoyama A."/>
            <person name="Uohara A."/>
            <person name="Ohji S."/>
            <person name="Ichikawa N."/>
        </authorList>
    </citation>
    <scope>NUCLEOTIDE SEQUENCE [LARGE SCALE GENOMIC DNA]</scope>
    <source>
        <strain evidence="1 2">NBRC 100699</strain>
    </source>
</reference>
<dbReference type="AlphaFoldDB" id="A0A511J2S0"/>
<dbReference type="EMBL" id="BJWF01000019">
    <property type="protein sequence ID" value="GEL92308.1"/>
    <property type="molecule type" value="Genomic_DNA"/>
</dbReference>